<evidence type="ECO:0000313" key="4">
    <source>
        <dbReference type="WBParaSite" id="SPAL_0001723100.1"/>
    </source>
</evidence>
<dbReference type="GO" id="GO:0005794">
    <property type="term" value="C:Golgi apparatus"/>
    <property type="evidence" value="ECO:0007669"/>
    <property type="project" value="TreeGrafter"/>
</dbReference>
<sequence length="152" mass="17497">MDIKLMPEYIRNKALAGRGIGENPFKEYIGLSKIDWHDYKQMKADMKREGNGEQGKAYAVSHGTANDKKLQDQLYRANGYNAYISDMISVNRSVKDIRHPKCKEMKYISKLPTVTVIFPFFNEHKSVILRSIYSILNRSPLNTVVQIILVND</sequence>
<dbReference type="InterPro" id="IPR029044">
    <property type="entry name" value="Nucleotide-diphossugar_trans"/>
</dbReference>
<dbReference type="SUPFAM" id="SSF53448">
    <property type="entry name" value="Nucleotide-diphospho-sugar transferases"/>
    <property type="match status" value="1"/>
</dbReference>
<dbReference type="Gene3D" id="3.90.550.10">
    <property type="entry name" value="Spore Coat Polysaccharide Biosynthesis Protein SpsA, Chain A"/>
    <property type="match status" value="1"/>
</dbReference>
<evidence type="ECO:0000256" key="1">
    <source>
        <dbReference type="ARBA" id="ARBA00023157"/>
    </source>
</evidence>
<keyword evidence="2" id="KW-0325">Glycoprotein</keyword>
<evidence type="ECO:0000256" key="2">
    <source>
        <dbReference type="ARBA" id="ARBA00023180"/>
    </source>
</evidence>
<dbReference type="Proteomes" id="UP000046392">
    <property type="component" value="Unplaced"/>
</dbReference>
<dbReference type="PANTHER" id="PTHR11675:SF134">
    <property type="entry name" value="N-ACETYLGALACTOSAMINYLTRANSFERASE 4-RELATED"/>
    <property type="match status" value="1"/>
</dbReference>
<keyword evidence="1" id="KW-1015">Disulfide bond</keyword>
<dbReference type="GO" id="GO:0004653">
    <property type="term" value="F:polypeptide N-acetylgalactosaminyltransferase activity"/>
    <property type="evidence" value="ECO:0007669"/>
    <property type="project" value="TreeGrafter"/>
</dbReference>
<keyword evidence="3" id="KW-1185">Reference proteome</keyword>
<name>A0A0N5CHB2_STREA</name>
<proteinExistence type="predicted"/>
<dbReference type="WBParaSite" id="SPAL_0001723100.1">
    <property type="protein sequence ID" value="SPAL_0001723100.1"/>
    <property type="gene ID" value="SPAL_0001723100"/>
</dbReference>
<evidence type="ECO:0000313" key="3">
    <source>
        <dbReference type="Proteomes" id="UP000046392"/>
    </source>
</evidence>
<dbReference type="GO" id="GO:0006493">
    <property type="term" value="P:protein O-linked glycosylation"/>
    <property type="evidence" value="ECO:0007669"/>
    <property type="project" value="TreeGrafter"/>
</dbReference>
<dbReference type="AlphaFoldDB" id="A0A0N5CHB2"/>
<protein>
    <submittedName>
        <fullName evidence="4">Glyco_trans_2-like domain-containing protein</fullName>
    </submittedName>
</protein>
<reference evidence="4" key="1">
    <citation type="submission" date="2017-02" db="UniProtKB">
        <authorList>
            <consortium name="WormBaseParasite"/>
        </authorList>
    </citation>
    <scope>IDENTIFICATION</scope>
</reference>
<organism evidence="3 4">
    <name type="scientific">Strongyloides papillosus</name>
    <name type="common">Intestinal threadworm</name>
    <dbReference type="NCBI Taxonomy" id="174720"/>
    <lineage>
        <taxon>Eukaryota</taxon>
        <taxon>Metazoa</taxon>
        <taxon>Ecdysozoa</taxon>
        <taxon>Nematoda</taxon>
        <taxon>Chromadorea</taxon>
        <taxon>Rhabditida</taxon>
        <taxon>Tylenchina</taxon>
        <taxon>Panagrolaimomorpha</taxon>
        <taxon>Strongyloidoidea</taxon>
        <taxon>Strongyloididae</taxon>
        <taxon>Strongyloides</taxon>
    </lineage>
</organism>
<accession>A0A0N5CHB2</accession>
<dbReference type="PANTHER" id="PTHR11675">
    <property type="entry name" value="N-ACETYLGALACTOSAMINYLTRANSFERASE"/>
    <property type="match status" value="1"/>
</dbReference>
<dbReference type="STRING" id="174720.A0A0N5CHB2"/>